<evidence type="ECO:0000313" key="2">
    <source>
        <dbReference type="EMBL" id="RZB80205.1"/>
    </source>
</evidence>
<organism evidence="2 3">
    <name type="scientific">Glycine soja</name>
    <name type="common">Wild soybean</name>
    <dbReference type="NCBI Taxonomy" id="3848"/>
    <lineage>
        <taxon>Eukaryota</taxon>
        <taxon>Viridiplantae</taxon>
        <taxon>Streptophyta</taxon>
        <taxon>Embryophyta</taxon>
        <taxon>Tracheophyta</taxon>
        <taxon>Spermatophyta</taxon>
        <taxon>Magnoliopsida</taxon>
        <taxon>eudicotyledons</taxon>
        <taxon>Gunneridae</taxon>
        <taxon>Pentapetalae</taxon>
        <taxon>rosids</taxon>
        <taxon>fabids</taxon>
        <taxon>Fabales</taxon>
        <taxon>Fabaceae</taxon>
        <taxon>Papilionoideae</taxon>
        <taxon>50 kb inversion clade</taxon>
        <taxon>NPAAA clade</taxon>
        <taxon>indigoferoid/millettioid clade</taxon>
        <taxon>Phaseoleae</taxon>
        <taxon>Glycine</taxon>
        <taxon>Glycine subgen. Soja</taxon>
    </lineage>
</organism>
<sequence>MILTRNHPSWVVMLMEDQVYQNVRALDVCDDNVGTLKKLLSNFEKAERESSQRQMSNSDGPKVRKENSRGGEQLTIEVFAGHRKKKHKGLSRNARKKQFNDCCLFKRKKFYLGQVPKPRYSYKAKKITPSDEKMSGKAGEDNKERWEEIGRCRAEPVANKIEKRHTKASPLQTQDKRNIGVMTIKRRKEGGSRDSARTSDGGKKQNQSSDILEAKMGNVFKSLWGDGNIDWRESPAVNSAGRLLCMWSQDVLEVIDPFIGDEYLGIKGIWREGNRPCVIVNVYALYGLEEKKVLWDQLLNLNPRGLKKWNSQSFGNLQHHSKELLAMINLLDVKDEEVGLSTEEIKRRRICLGEYHKVAKRHESLAYQKSRTKWIKEGDENMKFFHNKINWRKRKDGIKGLEVDRVWVEEPKIVKKKVCPESTSISVLVNGSHYEEFHPGRGLRQGDPIAPFLFLIVAKGLSGFTKEALRMTCILVIKLEDSSRTDERWFQKVHMSCSHVVAACEKHAHHEYKNYMNLVYMLESVSNIIAWDFTLFNQRGWMKGGVTVANSKRCTCLVLMLLLLVKNAPHEYRNYMNPVHTLENVSNIIA</sequence>
<proteinExistence type="predicted"/>
<feature type="compositionally biased region" description="Basic and acidic residues" evidence="1">
    <location>
        <begin position="189"/>
        <end position="203"/>
    </location>
</feature>
<accession>A0A445I2C3</accession>
<evidence type="ECO:0008006" key="4">
    <source>
        <dbReference type="Google" id="ProtNLM"/>
    </source>
</evidence>
<feature type="region of interest" description="Disordered" evidence="1">
    <location>
        <begin position="157"/>
        <end position="211"/>
    </location>
</feature>
<protein>
    <recommendedName>
        <fullName evidence="4">Reverse transcriptase domain-containing protein</fullName>
    </recommendedName>
</protein>
<reference evidence="2 3" key="1">
    <citation type="submission" date="2018-09" db="EMBL/GenBank/DDBJ databases">
        <title>A high-quality reference genome of wild soybean provides a powerful tool to mine soybean genomes.</title>
        <authorList>
            <person name="Xie M."/>
            <person name="Chung C.Y.L."/>
            <person name="Li M.-W."/>
            <person name="Wong F.-L."/>
            <person name="Chan T.-F."/>
            <person name="Lam H.-M."/>
        </authorList>
    </citation>
    <scope>NUCLEOTIDE SEQUENCE [LARGE SCALE GENOMIC DNA]</scope>
    <source>
        <strain evidence="3">cv. W05</strain>
        <tissue evidence="2">Hypocotyl of etiolated seedlings</tissue>
    </source>
</reference>
<keyword evidence="3" id="KW-1185">Reference proteome</keyword>
<gene>
    <name evidence="2" type="ORF">D0Y65_030098</name>
</gene>
<dbReference type="EMBL" id="QZWG01000011">
    <property type="protein sequence ID" value="RZB80205.1"/>
    <property type="molecule type" value="Genomic_DNA"/>
</dbReference>
<evidence type="ECO:0000256" key="1">
    <source>
        <dbReference type="SAM" id="MobiDB-lite"/>
    </source>
</evidence>
<dbReference type="AlphaFoldDB" id="A0A445I2C3"/>
<feature type="region of interest" description="Disordered" evidence="1">
    <location>
        <begin position="44"/>
        <end position="72"/>
    </location>
</feature>
<dbReference type="Proteomes" id="UP000289340">
    <property type="component" value="Chromosome 11"/>
</dbReference>
<name>A0A445I2C3_GLYSO</name>
<comment type="caution">
    <text evidence="2">The sequence shown here is derived from an EMBL/GenBank/DDBJ whole genome shotgun (WGS) entry which is preliminary data.</text>
</comment>
<evidence type="ECO:0000313" key="3">
    <source>
        <dbReference type="Proteomes" id="UP000289340"/>
    </source>
</evidence>